<dbReference type="EMBL" id="CAEZVL010000077">
    <property type="protein sequence ID" value="CAB4630312.1"/>
    <property type="molecule type" value="Genomic_DNA"/>
</dbReference>
<dbReference type="SUPFAM" id="SSF53850">
    <property type="entry name" value="Periplasmic binding protein-like II"/>
    <property type="match status" value="1"/>
</dbReference>
<dbReference type="PIRSF" id="PIRSF002741">
    <property type="entry name" value="MppA"/>
    <property type="match status" value="1"/>
</dbReference>
<dbReference type="PANTHER" id="PTHR30290">
    <property type="entry name" value="PERIPLASMIC BINDING COMPONENT OF ABC TRANSPORTER"/>
    <property type="match status" value="1"/>
</dbReference>
<dbReference type="CDD" id="cd00995">
    <property type="entry name" value="PBP2_NikA_DppA_OppA_like"/>
    <property type="match status" value="1"/>
</dbReference>
<dbReference type="EMBL" id="CAFBNZ010000063">
    <property type="protein sequence ID" value="CAB4969563.1"/>
    <property type="molecule type" value="Genomic_DNA"/>
</dbReference>
<evidence type="ECO:0000313" key="5">
    <source>
        <dbReference type="EMBL" id="CAB4969563.1"/>
    </source>
</evidence>
<dbReference type="InterPro" id="IPR000914">
    <property type="entry name" value="SBP_5_dom"/>
</dbReference>
<evidence type="ECO:0000259" key="1">
    <source>
        <dbReference type="Pfam" id="PF00496"/>
    </source>
</evidence>
<sequence>MIPSDQLNREHFNRRTLLAGTGVSALALLIAACGGDDTGMGGNLSGVTGSLKEIDLLTVAFPSSLSNLYPGQEAGNFNYYVACLVGEGLVAPDGTGKLVPALASKWEQTSPTTYVYTLRDGAKFSDGTLLTPEDVVYSVGISKDEEKSPNIAYYWANVDKAEKTGDNEVTITLASPDVAFEWGPCAANALWITSQAYVEGNGGEMGTPKALLYGTGPYKVTKFEPDTMVELERVDTWWGGVPPVKTVRIEFITEEATRVLARKSGDIDLAISISLDQLSQWESAADTSVLFAPDRSYAGIDFNTAVEPFDDIHVRRAIAYACDRATIVEKLLVGHGEPATALITPDQISSVLGLDGARKALKEVLDLPFDLEKAKEELALSKVPEGFSTKVGVSSSAPQISQFFQSLAETVKPLGINIEVEEMPVEQWYDTIGSADWGLAYMWYFNATGDPAEMSSWFLGEGNPASYTNDAVTELMAQAKEEVDPAKRVEILIEAQKAALADIPYIPLWWGEAATAINSKYTIEDFGSYSLLSPWTPRILTVD</sequence>
<dbReference type="Gene3D" id="3.40.190.10">
    <property type="entry name" value="Periplasmic binding protein-like II"/>
    <property type="match status" value="1"/>
</dbReference>
<proteinExistence type="predicted"/>
<dbReference type="Pfam" id="PF00496">
    <property type="entry name" value="SBP_bac_5"/>
    <property type="match status" value="1"/>
</dbReference>
<dbReference type="InterPro" id="IPR039424">
    <property type="entry name" value="SBP_5"/>
</dbReference>
<protein>
    <submittedName>
        <fullName evidence="4">Unannotated protein</fullName>
    </submittedName>
</protein>
<organism evidence="4">
    <name type="scientific">freshwater metagenome</name>
    <dbReference type="NCBI Taxonomy" id="449393"/>
    <lineage>
        <taxon>unclassified sequences</taxon>
        <taxon>metagenomes</taxon>
        <taxon>ecological metagenomes</taxon>
    </lineage>
</organism>
<reference evidence="4" key="1">
    <citation type="submission" date="2020-05" db="EMBL/GenBank/DDBJ databases">
        <authorList>
            <person name="Chiriac C."/>
            <person name="Salcher M."/>
            <person name="Ghai R."/>
            <person name="Kavagutti S V."/>
        </authorList>
    </citation>
    <scope>NUCLEOTIDE SEQUENCE</scope>
</reference>
<dbReference type="EMBL" id="CAEZSL010000129">
    <property type="protein sequence ID" value="CAB4548542.1"/>
    <property type="molecule type" value="Genomic_DNA"/>
</dbReference>
<evidence type="ECO:0000313" key="4">
    <source>
        <dbReference type="EMBL" id="CAB4778772.1"/>
    </source>
</evidence>
<evidence type="ECO:0000313" key="3">
    <source>
        <dbReference type="EMBL" id="CAB4630312.1"/>
    </source>
</evidence>
<dbReference type="Gene3D" id="3.10.105.10">
    <property type="entry name" value="Dipeptide-binding Protein, Domain 3"/>
    <property type="match status" value="1"/>
</dbReference>
<dbReference type="AlphaFoldDB" id="A0A6J6W1C9"/>
<accession>A0A6J6W1C9</accession>
<dbReference type="GO" id="GO:0042597">
    <property type="term" value="C:periplasmic space"/>
    <property type="evidence" value="ECO:0007669"/>
    <property type="project" value="UniProtKB-ARBA"/>
</dbReference>
<evidence type="ECO:0000313" key="2">
    <source>
        <dbReference type="EMBL" id="CAB4548542.1"/>
    </source>
</evidence>
<dbReference type="GO" id="GO:0043190">
    <property type="term" value="C:ATP-binding cassette (ABC) transporter complex"/>
    <property type="evidence" value="ECO:0007669"/>
    <property type="project" value="InterPro"/>
</dbReference>
<gene>
    <name evidence="2" type="ORF">UFOPK1421_01118</name>
    <name evidence="3" type="ORF">UFOPK1960_00632</name>
    <name evidence="4" type="ORF">UFOPK2921_00720</name>
    <name evidence="5" type="ORF">UFOPK3889_00472</name>
</gene>
<feature type="domain" description="Solute-binding protein family 5" evidence="1">
    <location>
        <begin position="97"/>
        <end position="463"/>
    </location>
</feature>
<dbReference type="InterPro" id="IPR030678">
    <property type="entry name" value="Peptide/Ni-bd"/>
</dbReference>
<dbReference type="GO" id="GO:0015833">
    <property type="term" value="P:peptide transport"/>
    <property type="evidence" value="ECO:0007669"/>
    <property type="project" value="TreeGrafter"/>
</dbReference>
<name>A0A6J6W1C9_9ZZZZ</name>
<dbReference type="EMBL" id="CAEZZV010000077">
    <property type="protein sequence ID" value="CAB4778772.1"/>
    <property type="molecule type" value="Genomic_DNA"/>
</dbReference>
<dbReference type="GO" id="GO:1904680">
    <property type="term" value="F:peptide transmembrane transporter activity"/>
    <property type="evidence" value="ECO:0007669"/>
    <property type="project" value="TreeGrafter"/>
</dbReference>